<organism evidence="8 9">
    <name type="scientific">Rossellomorea aquimaris</name>
    <dbReference type="NCBI Taxonomy" id="189382"/>
    <lineage>
        <taxon>Bacteria</taxon>
        <taxon>Bacillati</taxon>
        <taxon>Bacillota</taxon>
        <taxon>Bacilli</taxon>
        <taxon>Bacillales</taxon>
        <taxon>Bacillaceae</taxon>
        <taxon>Rossellomorea</taxon>
    </lineage>
</organism>
<reference evidence="8 9" key="1">
    <citation type="submission" date="2018-06" db="EMBL/GenBank/DDBJ databases">
        <title>Freshwater and sediment microbial communities from various areas in North America, analyzing microbe dynamics in response to fracking.</title>
        <authorList>
            <person name="Lamendella R."/>
        </authorList>
    </citation>
    <scope>NUCLEOTIDE SEQUENCE [LARGE SCALE GENOMIC DNA]</scope>
    <source>
        <strain evidence="8 9">97B</strain>
    </source>
</reference>
<dbReference type="Pfam" id="PF03601">
    <property type="entry name" value="Cons_hypoth698"/>
    <property type="match status" value="1"/>
</dbReference>
<proteinExistence type="inferred from homology"/>
<keyword evidence="4 7" id="KW-0812">Transmembrane</keyword>
<evidence type="ECO:0000313" key="8">
    <source>
        <dbReference type="EMBL" id="RBP02503.1"/>
    </source>
</evidence>
<evidence type="ECO:0000256" key="7">
    <source>
        <dbReference type="SAM" id="Phobius"/>
    </source>
</evidence>
<dbReference type="AlphaFoldDB" id="A0A366EJE1"/>
<evidence type="ECO:0000256" key="3">
    <source>
        <dbReference type="ARBA" id="ARBA00022475"/>
    </source>
</evidence>
<keyword evidence="5 7" id="KW-1133">Transmembrane helix</keyword>
<dbReference type="PANTHER" id="PTHR30106">
    <property type="entry name" value="INNER MEMBRANE PROTEIN YEIH-RELATED"/>
    <property type="match status" value="1"/>
</dbReference>
<dbReference type="RefSeq" id="WP_113970571.1">
    <property type="nucleotide sequence ID" value="NZ_QNRJ01000014.1"/>
</dbReference>
<feature type="transmembrane region" description="Helical" evidence="7">
    <location>
        <begin position="164"/>
        <end position="190"/>
    </location>
</feature>
<protein>
    <submittedName>
        <fullName evidence="8">Putative integral membrane protein (TIGR00698 family)</fullName>
    </submittedName>
</protein>
<accession>A0A366EJE1</accession>
<feature type="transmembrane region" description="Helical" evidence="7">
    <location>
        <begin position="103"/>
        <end position="126"/>
    </location>
</feature>
<feature type="transmembrane region" description="Helical" evidence="7">
    <location>
        <begin position="269"/>
        <end position="287"/>
    </location>
</feature>
<gene>
    <name evidence="8" type="ORF">DET59_11466</name>
</gene>
<feature type="transmembrane region" description="Helical" evidence="7">
    <location>
        <begin position="46"/>
        <end position="66"/>
    </location>
</feature>
<evidence type="ECO:0000256" key="4">
    <source>
        <dbReference type="ARBA" id="ARBA00022692"/>
    </source>
</evidence>
<feature type="transmembrane region" description="Helical" evidence="7">
    <location>
        <begin position="138"/>
        <end position="158"/>
    </location>
</feature>
<sequence length="351" mass="37436">MGLPKVREEEFVHYQKESKALGYGKGVLLTFGLAMLASLIAKLPFFSILGIMILAILLGVLWGNTLSIPTGAGAGVKFSSKVLLRAGIILLGFRLNLQEIMAAGMAVFVVDFIVIAFTMVFMIFLGKAFGINKQLASLLAAGTAICGAAAIVAIAPIVKSKEEHTAIAVSCIAVLGTIGAIIYIMLFPLLPISEQEYGMLVGATLHELAHVIAAGISGGDLSADSAVLVKLGRVLLLIPVAFVISYLFNRKSHRDPARKSRLKDFPFPWFILGFLCMSLINTFSTVPNQALDILLLLSTYLLAMGMAGLGLNIKWGDFVKVGLKPVGTAVLGFLGLLALTPLLLFIYRLLS</sequence>
<evidence type="ECO:0000313" key="9">
    <source>
        <dbReference type="Proteomes" id="UP000252118"/>
    </source>
</evidence>
<name>A0A366EJE1_9BACI</name>
<comment type="caution">
    <text evidence="8">The sequence shown here is derived from an EMBL/GenBank/DDBJ whole genome shotgun (WGS) entry which is preliminary data.</text>
</comment>
<dbReference type="GO" id="GO:0005886">
    <property type="term" value="C:plasma membrane"/>
    <property type="evidence" value="ECO:0007669"/>
    <property type="project" value="UniProtKB-SubCell"/>
</dbReference>
<comment type="similarity">
    <text evidence="2">Belongs to the UPF0324 family.</text>
</comment>
<evidence type="ECO:0000256" key="2">
    <source>
        <dbReference type="ARBA" id="ARBA00007977"/>
    </source>
</evidence>
<evidence type="ECO:0000256" key="1">
    <source>
        <dbReference type="ARBA" id="ARBA00004651"/>
    </source>
</evidence>
<feature type="transmembrane region" description="Helical" evidence="7">
    <location>
        <begin position="325"/>
        <end position="347"/>
    </location>
</feature>
<dbReference type="InterPro" id="IPR018383">
    <property type="entry name" value="UPF0324_pro"/>
</dbReference>
<keyword evidence="3" id="KW-1003">Cell membrane</keyword>
<feature type="transmembrane region" description="Helical" evidence="7">
    <location>
        <begin position="293"/>
        <end position="313"/>
    </location>
</feature>
<comment type="subcellular location">
    <subcellularLocation>
        <location evidence="1">Cell membrane</location>
        <topology evidence="1">Multi-pass membrane protein</topology>
    </subcellularLocation>
</comment>
<dbReference type="EMBL" id="QNRJ01000014">
    <property type="protein sequence ID" value="RBP02503.1"/>
    <property type="molecule type" value="Genomic_DNA"/>
</dbReference>
<keyword evidence="6 7" id="KW-0472">Membrane</keyword>
<dbReference type="Proteomes" id="UP000252118">
    <property type="component" value="Unassembled WGS sequence"/>
</dbReference>
<dbReference type="PANTHER" id="PTHR30106:SF2">
    <property type="entry name" value="UPF0324 INNER MEMBRANE PROTEIN YEIH"/>
    <property type="match status" value="1"/>
</dbReference>
<feature type="transmembrane region" description="Helical" evidence="7">
    <location>
        <begin position="228"/>
        <end position="248"/>
    </location>
</feature>
<feature type="transmembrane region" description="Helical" evidence="7">
    <location>
        <begin position="20"/>
        <end position="40"/>
    </location>
</feature>
<dbReference type="OrthoDB" id="9811391at2"/>
<feature type="transmembrane region" description="Helical" evidence="7">
    <location>
        <begin position="197"/>
        <end position="216"/>
    </location>
</feature>
<evidence type="ECO:0000256" key="5">
    <source>
        <dbReference type="ARBA" id="ARBA00022989"/>
    </source>
</evidence>
<evidence type="ECO:0000256" key="6">
    <source>
        <dbReference type="ARBA" id="ARBA00023136"/>
    </source>
</evidence>